<dbReference type="RefSeq" id="WP_203255102.1">
    <property type="nucleotide sequence ID" value="NZ_CP069127.1"/>
</dbReference>
<comment type="subcellular location">
    <subcellularLocation>
        <location evidence="1">Membrane</location>
        <topology evidence="1">Multi-pass membrane protein</topology>
    </subcellularLocation>
</comment>
<gene>
    <name evidence="6" type="ORF">JNE38_18495</name>
</gene>
<feature type="transmembrane region" description="Helical" evidence="5">
    <location>
        <begin position="119"/>
        <end position="143"/>
    </location>
</feature>
<name>A0ABX7FHA0_BRECH</name>
<evidence type="ECO:0000313" key="6">
    <source>
        <dbReference type="EMBL" id="QRG65593.1"/>
    </source>
</evidence>
<evidence type="ECO:0000256" key="1">
    <source>
        <dbReference type="ARBA" id="ARBA00004141"/>
    </source>
</evidence>
<evidence type="ECO:0008006" key="8">
    <source>
        <dbReference type="Google" id="ProtNLM"/>
    </source>
</evidence>
<evidence type="ECO:0000256" key="3">
    <source>
        <dbReference type="ARBA" id="ARBA00022989"/>
    </source>
</evidence>
<keyword evidence="2 5" id="KW-0812">Transmembrane</keyword>
<keyword evidence="7" id="KW-1185">Reference proteome</keyword>
<dbReference type="EMBL" id="CP069127">
    <property type="protein sequence ID" value="QRG65593.1"/>
    <property type="molecule type" value="Genomic_DNA"/>
</dbReference>
<sequence length="159" mass="18405">MQRVSELFLAARNARIAREMGGYEVGAEHYVYIVALHVLFFLSLTVEVMMSQPVSLPVWWKVSFTVFLCAQALRYWCIWSLGSRWNTRILIVPDSPPVLRGPYRFLRHPNYLVVATELFVLPMTFGAIFTAFTFSLLNAWMLLRVRIPLENSAVYPTKE</sequence>
<reference evidence="6 7" key="1">
    <citation type="submission" date="2021-01" db="EMBL/GenBank/DDBJ databases">
        <title>Identification of strong promoters based on the transcriptome of Brevibacillus choshinensis.</title>
        <authorList>
            <person name="Yao D."/>
            <person name="Zhang K."/>
            <person name="Wu J."/>
        </authorList>
    </citation>
    <scope>NUCLEOTIDE SEQUENCE [LARGE SCALE GENOMIC DNA]</scope>
    <source>
        <strain evidence="6 7">HPD31-SP3</strain>
    </source>
</reference>
<evidence type="ECO:0000256" key="2">
    <source>
        <dbReference type="ARBA" id="ARBA00022692"/>
    </source>
</evidence>
<evidence type="ECO:0000256" key="5">
    <source>
        <dbReference type="SAM" id="Phobius"/>
    </source>
</evidence>
<proteinExistence type="predicted"/>
<dbReference type="Pfam" id="PF04140">
    <property type="entry name" value="ICMT"/>
    <property type="match status" value="1"/>
</dbReference>
<keyword evidence="3 5" id="KW-1133">Transmembrane helix</keyword>
<dbReference type="Proteomes" id="UP000596248">
    <property type="component" value="Chromosome"/>
</dbReference>
<organism evidence="6 7">
    <name type="scientific">Brevibacillus choshinensis</name>
    <dbReference type="NCBI Taxonomy" id="54911"/>
    <lineage>
        <taxon>Bacteria</taxon>
        <taxon>Bacillati</taxon>
        <taxon>Bacillota</taxon>
        <taxon>Bacilli</taxon>
        <taxon>Bacillales</taxon>
        <taxon>Paenibacillaceae</taxon>
        <taxon>Brevibacillus</taxon>
    </lineage>
</organism>
<evidence type="ECO:0000256" key="4">
    <source>
        <dbReference type="ARBA" id="ARBA00023136"/>
    </source>
</evidence>
<keyword evidence="4 5" id="KW-0472">Membrane</keyword>
<feature type="transmembrane region" description="Helical" evidence="5">
    <location>
        <begin position="29"/>
        <end position="46"/>
    </location>
</feature>
<evidence type="ECO:0000313" key="7">
    <source>
        <dbReference type="Proteomes" id="UP000596248"/>
    </source>
</evidence>
<dbReference type="InterPro" id="IPR007269">
    <property type="entry name" value="ICMT_MeTrfase"/>
</dbReference>
<dbReference type="Gene3D" id="1.20.120.1630">
    <property type="match status" value="1"/>
</dbReference>
<protein>
    <recommendedName>
        <fullName evidence="8">Isoprenylcysteine carboxyl methyltransferase</fullName>
    </recommendedName>
</protein>
<feature type="transmembrane region" description="Helical" evidence="5">
    <location>
        <begin position="58"/>
        <end position="76"/>
    </location>
</feature>
<accession>A0ABX7FHA0</accession>